<keyword evidence="1" id="KW-1015">Disulfide bond</keyword>
<dbReference type="Pfam" id="PF00059">
    <property type="entry name" value="Lectin_C"/>
    <property type="match status" value="1"/>
</dbReference>
<dbReference type="PROSITE" id="PS00615">
    <property type="entry name" value="C_TYPE_LECTIN_1"/>
    <property type="match status" value="1"/>
</dbReference>
<dbReference type="Ensembl" id="ENSFHET00000001456.1">
    <property type="protein sequence ID" value="ENSFHEP00000008850.1"/>
    <property type="gene ID" value="ENSFHEG00000010058.1"/>
</dbReference>
<sequence length="155" mass="18076">RVKFSYKSLFKPLFCGFDASNKHFTVQNVKQYVYIPTPRTWTSAQSYCREHYTDLAKIENEAEKYAAENITQADVETWIGLYRVPWTWSDKNPSLFRHWHPTSLNNNGGNQHCAVADSSNQWGDEKCDSKKVFICHQGDCYITNIMHSDKILFLL</sequence>
<reference evidence="3" key="1">
    <citation type="submission" date="2025-08" db="UniProtKB">
        <authorList>
            <consortium name="Ensembl"/>
        </authorList>
    </citation>
    <scope>IDENTIFICATION</scope>
</reference>
<evidence type="ECO:0000313" key="4">
    <source>
        <dbReference type="Proteomes" id="UP000265000"/>
    </source>
</evidence>
<evidence type="ECO:0000256" key="1">
    <source>
        <dbReference type="ARBA" id="ARBA00023157"/>
    </source>
</evidence>
<protein>
    <recommendedName>
        <fullName evidence="2">C-type lectin domain-containing protein</fullName>
    </recommendedName>
</protein>
<dbReference type="PANTHER" id="PTHR45784">
    <property type="entry name" value="C-TYPE LECTIN DOMAIN FAMILY 20 MEMBER A-RELATED"/>
    <property type="match status" value="1"/>
</dbReference>
<name>A0A3Q2PA90_FUNHE</name>
<dbReference type="SUPFAM" id="SSF56436">
    <property type="entry name" value="C-type lectin-like"/>
    <property type="match status" value="1"/>
</dbReference>
<dbReference type="PANTHER" id="PTHR45784:SF3">
    <property type="entry name" value="C-TYPE LECTIN DOMAIN FAMILY 4 MEMBER K-LIKE-RELATED"/>
    <property type="match status" value="1"/>
</dbReference>
<reference evidence="3" key="2">
    <citation type="submission" date="2025-09" db="UniProtKB">
        <authorList>
            <consortium name="Ensembl"/>
        </authorList>
    </citation>
    <scope>IDENTIFICATION</scope>
</reference>
<dbReference type="Proteomes" id="UP000265000">
    <property type="component" value="Unplaced"/>
</dbReference>
<dbReference type="GeneTree" id="ENSGT00940000163911"/>
<dbReference type="SMART" id="SM00034">
    <property type="entry name" value="CLECT"/>
    <property type="match status" value="1"/>
</dbReference>
<dbReference type="STRING" id="8078.ENSFHEP00000008850"/>
<dbReference type="InterPro" id="IPR018378">
    <property type="entry name" value="C-type_lectin_CS"/>
</dbReference>
<accession>A0A3Q2PA90</accession>
<dbReference type="Gene3D" id="3.10.100.10">
    <property type="entry name" value="Mannose-Binding Protein A, subunit A"/>
    <property type="match status" value="1"/>
</dbReference>
<feature type="domain" description="C-type lectin" evidence="2">
    <location>
        <begin position="32"/>
        <end position="136"/>
    </location>
</feature>
<dbReference type="InterPro" id="IPR016187">
    <property type="entry name" value="CTDL_fold"/>
</dbReference>
<dbReference type="PROSITE" id="PS50041">
    <property type="entry name" value="C_TYPE_LECTIN_2"/>
    <property type="match status" value="1"/>
</dbReference>
<organism evidence="3 4">
    <name type="scientific">Fundulus heteroclitus</name>
    <name type="common">Killifish</name>
    <name type="synonym">Mummichog</name>
    <dbReference type="NCBI Taxonomy" id="8078"/>
    <lineage>
        <taxon>Eukaryota</taxon>
        <taxon>Metazoa</taxon>
        <taxon>Chordata</taxon>
        <taxon>Craniata</taxon>
        <taxon>Vertebrata</taxon>
        <taxon>Euteleostomi</taxon>
        <taxon>Actinopterygii</taxon>
        <taxon>Neopterygii</taxon>
        <taxon>Teleostei</taxon>
        <taxon>Neoteleostei</taxon>
        <taxon>Acanthomorphata</taxon>
        <taxon>Ovalentaria</taxon>
        <taxon>Atherinomorphae</taxon>
        <taxon>Cyprinodontiformes</taxon>
        <taxon>Fundulidae</taxon>
        <taxon>Fundulus</taxon>
    </lineage>
</organism>
<dbReference type="InterPro" id="IPR016186">
    <property type="entry name" value="C-type_lectin-like/link_sf"/>
</dbReference>
<proteinExistence type="predicted"/>
<evidence type="ECO:0000259" key="2">
    <source>
        <dbReference type="PROSITE" id="PS50041"/>
    </source>
</evidence>
<keyword evidence="4" id="KW-1185">Reference proteome</keyword>
<dbReference type="AlphaFoldDB" id="A0A3Q2PA90"/>
<dbReference type="InterPro" id="IPR001304">
    <property type="entry name" value="C-type_lectin-like"/>
</dbReference>
<evidence type="ECO:0000313" key="3">
    <source>
        <dbReference type="Ensembl" id="ENSFHEP00000008850.1"/>
    </source>
</evidence>